<evidence type="ECO:0000313" key="2">
    <source>
        <dbReference type="Proteomes" id="UP000030710"/>
    </source>
</evidence>
<gene>
    <name evidence="1" type="ORF">J07HQW2_03836</name>
</gene>
<evidence type="ECO:0000313" key="1">
    <source>
        <dbReference type="EMBL" id="ERG97350.1"/>
    </source>
</evidence>
<dbReference type="HOGENOM" id="CLU_2893206_0_0_2"/>
<dbReference type="Proteomes" id="UP000030710">
    <property type="component" value="Unassembled WGS sequence"/>
</dbReference>
<dbReference type="EMBL" id="KE356561">
    <property type="protein sequence ID" value="ERG97350.1"/>
    <property type="molecule type" value="Genomic_DNA"/>
</dbReference>
<reference evidence="1 2" key="1">
    <citation type="journal article" date="2013" name="PLoS ONE">
        <title>Assembly-driven community genomics of a hypersaline microbial ecosystem.</title>
        <authorList>
            <person name="Podell S."/>
            <person name="Ugalde J.A."/>
            <person name="Narasingarao P."/>
            <person name="Banfield J.F."/>
            <person name="Heidelberg K.B."/>
            <person name="Allen E.E."/>
        </authorList>
    </citation>
    <scope>NUCLEOTIDE SEQUENCE [LARGE SCALE GENOMIC DNA]</scope>
    <source>
        <strain evidence="2">J07HQW2</strain>
    </source>
</reference>
<dbReference type="STRING" id="1238425.J07HQW2_03836"/>
<dbReference type="AlphaFoldDB" id="U1NJE8"/>
<protein>
    <submittedName>
        <fullName evidence="1">Uncharacterized protein</fullName>
    </submittedName>
</protein>
<organism evidence="1 2">
    <name type="scientific">Haloquadratum walsbyi J07HQW2</name>
    <dbReference type="NCBI Taxonomy" id="1238425"/>
    <lineage>
        <taxon>Archaea</taxon>
        <taxon>Methanobacteriati</taxon>
        <taxon>Methanobacteriota</taxon>
        <taxon>Stenosarchaea group</taxon>
        <taxon>Halobacteria</taxon>
        <taxon>Halobacteriales</taxon>
        <taxon>Haloferacaceae</taxon>
        <taxon>Haloquadratum</taxon>
    </lineage>
</organism>
<sequence>MAIQVTRSYVGHITNQQRVRSEVIWMRLGTLPRNSGMSHDGLLIVCGTQLAKYPMLVHSKPT</sequence>
<proteinExistence type="predicted"/>
<name>U1NJE8_9EURY</name>
<accession>U1NJE8</accession>